<reference evidence="8" key="1">
    <citation type="submission" date="2018-06" db="EMBL/GenBank/DDBJ databases">
        <authorList>
            <person name="Zhirakovskaya E."/>
        </authorList>
    </citation>
    <scope>NUCLEOTIDE SEQUENCE</scope>
</reference>
<evidence type="ECO:0000256" key="3">
    <source>
        <dbReference type="ARBA" id="ARBA00022692"/>
    </source>
</evidence>
<dbReference type="EMBL" id="UOEX01000124">
    <property type="protein sequence ID" value="VAW35326.1"/>
    <property type="molecule type" value="Genomic_DNA"/>
</dbReference>
<dbReference type="PRINTS" id="PR00781">
    <property type="entry name" value="LIPOSIGPTASE"/>
</dbReference>
<dbReference type="PANTHER" id="PTHR33695:SF1">
    <property type="entry name" value="LIPOPROTEIN SIGNAL PEPTIDASE"/>
    <property type="match status" value="1"/>
</dbReference>
<feature type="transmembrane region" description="Helical" evidence="7">
    <location>
        <begin position="20"/>
        <end position="38"/>
    </location>
</feature>
<evidence type="ECO:0000256" key="4">
    <source>
        <dbReference type="ARBA" id="ARBA00022801"/>
    </source>
</evidence>
<dbReference type="InterPro" id="IPR001872">
    <property type="entry name" value="Peptidase_A8"/>
</dbReference>
<accession>A0A3B0VSS5</accession>
<evidence type="ECO:0000313" key="8">
    <source>
        <dbReference type="EMBL" id="VAW35326.1"/>
    </source>
</evidence>
<keyword evidence="2" id="KW-0645">Protease</keyword>
<feature type="transmembrane region" description="Helical" evidence="7">
    <location>
        <begin position="84"/>
        <end position="104"/>
    </location>
</feature>
<evidence type="ECO:0000256" key="6">
    <source>
        <dbReference type="ARBA" id="ARBA00023136"/>
    </source>
</evidence>
<dbReference type="AlphaFoldDB" id="A0A3B0VSS5"/>
<keyword evidence="1" id="KW-1003">Cell membrane</keyword>
<keyword evidence="5 7" id="KW-1133">Transmembrane helix</keyword>
<protein>
    <submittedName>
        <fullName evidence="8">Lipoprotein signal peptidase</fullName>
        <ecNumber evidence="8">3.4.23.36</ecNumber>
    </submittedName>
</protein>
<dbReference type="EC" id="3.4.23.36" evidence="8"/>
<keyword evidence="8" id="KW-0449">Lipoprotein</keyword>
<dbReference type="GO" id="GO:0016020">
    <property type="term" value="C:membrane"/>
    <property type="evidence" value="ECO:0007669"/>
    <property type="project" value="InterPro"/>
</dbReference>
<feature type="transmembrane region" description="Helical" evidence="7">
    <location>
        <begin position="47"/>
        <end position="64"/>
    </location>
</feature>
<keyword evidence="3 7" id="KW-0812">Transmembrane</keyword>
<feature type="non-terminal residue" evidence="8">
    <location>
        <position position="1"/>
    </location>
</feature>
<evidence type="ECO:0000256" key="7">
    <source>
        <dbReference type="SAM" id="Phobius"/>
    </source>
</evidence>
<name>A0A3B0VSS5_9ZZZZ</name>
<dbReference type="NCBIfam" id="TIGR00077">
    <property type="entry name" value="lspA"/>
    <property type="match status" value="1"/>
</dbReference>
<dbReference type="GO" id="GO:0004190">
    <property type="term" value="F:aspartic-type endopeptidase activity"/>
    <property type="evidence" value="ECO:0007669"/>
    <property type="project" value="UniProtKB-EC"/>
</dbReference>
<dbReference type="Pfam" id="PF01252">
    <property type="entry name" value="Peptidase_A8"/>
    <property type="match status" value="1"/>
</dbReference>
<organism evidence="8">
    <name type="scientific">hydrothermal vent metagenome</name>
    <dbReference type="NCBI Taxonomy" id="652676"/>
    <lineage>
        <taxon>unclassified sequences</taxon>
        <taxon>metagenomes</taxon>
        <taxon>ecological metagenomes</taxon>
    </lineage>
</organism>
<keyword evidence="4 8" id="KW-0378">Hydrolase</keyword>
<gene>
    <name evidence="8" type="ORF">MNBD_DELTA03-1217</name>
</gene>
<evidence type="ECO:0000256" key="2">
    <source>
        <dbReference type="ARBA" id="ARBA00022670"/>
    </source>
</evidence>
<evidence type="ECO:0000256" key="1">
    <source>
        <dbReference type="ARBA" id="ARBA00022475"/>
    </source>
</evidence>
<dbReference type="GO" id="GO:0006508">
    <property type="term" value="P:proteolysis"/>
    <property type="evidence" value="ECO:0007669"/>
    <property type="project" value="UniProtKB-KW"/>
</dbReference>
<evidence type="ECO:0000256" key="5">
    <source>
        <dbReference type="ARBA" id="ARBA00022989"/>
    </source>
</evidence>
<dbReference type="PANTHER" id="PTHR33695">
    <property type="entry name" value="LIPOPROTEIN SIGNAL PEPTIDASE"/>
    <property type="match status" value="1"/>
</dbReference>
<proteinExistence type="predicted"/>
<sequence>LTNSGAAFGFLNGQHGLWRQVFFVAAALIALLVMIIALRRLRGQNRVVSWAIALIAGGAAGNLIDRLRQGAVVDFLDFYYHGHHWPAFNLADSAITIGVTVLILEQIISGIHKDTK</sequence>
<keyword evidence="6 7" id="KW-0472">Membrane</keyword>